<sequence>MMLSHDVRRLLYYERYTPILRPSASYIFSSSVSTSPSVALCSRCHANGSIFYTYLLLAYGRFCMSRSRNPLAFICSVAFSTSFFVLCSDFSGLPGLMGGAFLAIYRRFVIHLPSLRFLFPSMLGWVSGFADIQGQLVVWWVECVMAMNGLRQNVDIDVDWMLDDFTYPIAS</sequence>
<keyword evidence="3" id="KW-1185">Reference proteome</keyword>
<name>A0A1Y1YQP8_9PLEO</name>
<dbReference type="Proteomes" id="UP000193144">
    <property type="component" value="Unassembled WGS sequence"/>
</dbReference>
<feature type="transmembrane region" description="Helical" evidence="1">
    <location>
        <begin position="71"/>
        <end position="97"/>
    </location>
</feature>
<dbReference type="EMBL" id="MCFA01000191">
    <property type="protein sequence ID" value="ORX99894.1"/>
    <property type="molecule type" value="Genomic_DNA"/>
</dbReference>
<protein>
    <submittedName>
        <fullName evidence="2">Uncharacterized protein</fullName>
    </submittedName>
</protein>
<proteinExistence type="predicted"/>
<keyword evidence="1" id="KW-0812">Transmembrane</keyword>
<reference evidence="2 3" key="1">
    <citation type="submission" date="2016-07" db="EMBL/GenBank/DDBJ databases">
        <title>Pervasive Adenine N6-methylation of Active Genes in Fungi.</title>
        <authorList>
            <consortium name="DOE Joint Genome Institute"/>
            <person name="Mondo S.J."/>
            <person name="Dannebaum R.O."/>
            <person name="Kuo R.C."/>
            <person name="Labutti K."/>
            <person name="Haridas S."/>
            <person name="Kuo A."/>
            <person name="Salamov A."/>
            <person name="Ahrendt S.R."/>
            <person name="Lipzen A."/>
            <person name="Sullivan W."/>
            <person name="Andreopoulos W.B."/>
            <person name="Clum A."/>
            <person name="Lindquist E."/>
            <person name="Daum C."/>
            <person name="Ramamoorthy G.K."/>
            <person name="Gryganskyi A."/>
            <person name="Culley D."/>
            <person name="Magnuson J.K."/>
            <person name="James T.Y."/>
            <person name="O'Malley M.A."/>
            <person name="Stajich J.E."/>
            <person name="Spatafora J.W."/>
            <person name="Visel A."/>
            <person name="Grigoriev I.V."/>
        </authorList>
    </citation>
    <scope>NUCLEOTIDE SEQUENCE [LARGE SCALE GENOMIC DNA]</scope>
    <source>
        <strain evidence="2 3">CBS 115471</strain>
    </source>
</reference>
<dbReference type="AlphaFoldDB" id="A0A1Y1YQP8"/>
<feature type="transmembrane region" description="Helical" evidence="1">
    <location>
        <begin position="117"/>
        <end position="141"/>
    </location>
</feature>
<keyword evidence="1" id="KW-0472">Membrane</keyword>
<accession>A0A1Y1YQP8</accession>
<gene>
    <name evidence="2" type="ORF">BCR34DRAFT_122463</name>
</gene>
<comment type="caution">
    <text evidence="2">The sequence shown here is derived from an EMBL/GenBank/DDBJ whole genome shotgun (WGS) entry which is preliminary data.</text>
</comment>
<evidence type="ECO:0000313" key="2">
    <source>
        <dbReference type="EMBL" id="ORX99894.1"/>
    </source>
</evidence>
<evidence type="ECO:0000313" key="3">
    <source>
        <dbReference type="Proteomes" id="UP000193144"/>
    </source>
</evidence>
<organism evidence="2 3">
    <name type="scientific">Clohesyomyces aquaticus</name>
    <dbReference type="NCBI Taxonomy" id="1231657"/>
    <lineage>
        <taxon>Eukaryota</taxon>
        <taxon>Fungi</taxon>
        <taxon>Dikarya</taxon>
        <taxon>Ascomycota</taxon>
        <taxon>Pezizomycotina</taxon>
        <taxon>Dothideomycetes</taxon>
        <taxon>Pleosporomycetidae</taxon>
        <taxon>Pleosporales</taxon>
        <taxon>Lindgomycetaceae</taxon>
        <taxon>Clohesyomyces</taxon>
    </lineage>
</organism>
<evidence type="ECO:0000256" key="1">
    <source>
        <dbReference type="SAM" id="Phobius"/>
    </source>
</evidence>
<keyword evidence="1" id="KW-1133">Transmembrane helix</keyword>